<reference evidence="1" key="1">
    <citation type="journal article" date="2014" name="Int. J. Syst. Evol. Microbiol.">
        <title>Complete genome sequence of Corynebacterium casei LMG S-19264T (=DSM 44701T), isolated from a smear-ripened cheese.</title>
        <authorList>
            <consortium name="US DOE Joint Genome Institute (JGI-PGF)"/>
            <person name="Walter F."/>
            <person name="Albersmeier A."/>
            <person name="Kalinowski J."/>
            <person name="Ruckert C."/>
        </authorList>
    </citation>
    <scope>NUCLEOTIDE SEQUENCE</scope>
    <source>
        <strain evidence="1">VKM Ac-1321</strain>
    </source>
</reference>
<dbReference type="AlphaFoldDB" id="A0A9W6KLA0"/>
<keyword evidence="2" id="KW-1185">Reference proteome</keyword>
<protein>
    <submittedName>
        <fullName evidence="1">Uncharacterized protein</fullName>
    </submittedName>
</protein>
<proteinExistence type="predicted"/>
<organism evidence="1 2">
    <name type="scientific">Dactylosporangium matsuzakiense</name>
    <dbReference type="NCBI Taxonomy" id="53360"/>
    <lineage>
        <taxon>Bacteria</taxon>
        <taxon>Bacillati</taxon>
        <taxon>Actinomycetota</taxon>
        <taxon>Actinomycetes</taxon>
        <taxon>Micromonosporales</taxon>
        <taxon>Micromonosporaceae</taxon>
        <taxon>Dactylosporangium</taxon>
    </lineage>
</organism>
<reference evidence="1" key="2">
    <citation type="submission" date="2023-01" db="EMBL/GenBank/DDBJ databases">
        <authorList>
            <person name="Sun Q."/>
            <person name="Evtushenko L."/>
        </authorList>
    </citation>
    <scope>NUCLEOTIDE SEQUENCE</scope>
    <source>
        <strain evidence="1">VKM Ac-1321</strain>
    </source>
</reference>
<evidence type="ECO:0000313" key="2">
    <source>
        <dbReference type="Proteomes" id="UP001143480"/>
    </source>
</evidence>
<gene>
    <name evidence="1" type="ORF">GCM10017581_046820</name>
</gene>
<sequence>MSIDGSYRLQVETGKGVKDWQFDITEAGAAFNGTMTTTSGSMEVEQGTVAGNELTWVSMLAARPMKVKVRGKATVDGDGIRGELDMGAYGRRAFSGSRA</sequence>
<evidence type="ECO:0000313" key="1">
    <source>
        <dbReference type="EMBL" id="GLL02940.1"/>
    </source>
</evidence>
<dbReference type="Proteomes" id="UP001143480">
    <property type="component" value="Unassembled WGS sequence"/>
</dbReference>
<dbReference type="EMBL" id="BSFP01000027">
    <property type="protein sequence ID" value="GLL02940.1"/>
    <property type="molecule type" value="Genomic_DNA"/>
</dbReference>
<name>A0A9W6KLA0_9ACTN</name>
<dbReference type="RefSeq" id="WP_223101313.1">
    <property type="nucleotide sequence ID" value="NZ_BAAAXA010000003.1"/>
</dbReference>
<comment type="caution">
    <text evidence="1">The sequence shown here is derived from an EMBL/GenBank/DDBJ whole genome shotgun (WGS) entry which is preliminary data.</text>
</comment>
<accession>A0A9W6KLA0</accession>